<dbReference type="OrthoDB" id="2441075at2759"/>
<feature type="compositionally biased region" description="Pro residues" evidence="1">
    <location>
        <begin position="1"/>
        <end position="11"/>
    </location>
</feature>
<evidence type="ECO:0000256" key="1">
    <source>
        <dbReference type="SAM" id="MobiDB-lite"/>
    </source>
</evidence>
<accession>A0A9P6IU37</accession>
<sequence>PLLAPGPPAPPVSFGTDESACGTPQKVTKSTGAGNEDNNDDDQIDDQDEEDGEGEEESKLDTRQFQKPQHLYDFAISGIVVLDVHKDFPQHADLLSECRAVIELQYPKIRRYTSKLVDDDDGLKEARLGELMKQLQENMSRFKNDSDEMVTIEILRTL</sequence>
<name>A0A9P6IU37_9FUNG</name>
<dbReference type="AlphaFoldDB" id="A0A9P6IU37"/>
<gene>
    <name evidence="2" type="ORF">BGZ65_008786</name>
</gene>
<feature type="non-terminal residue" evidence="2">
    <location>
        <position position="158"/>
    </location>
</feature>
<feature type="region of interest" description="Disordered" evidence="1">
    <location>
        <begin position="1"/>
        <end position="65"/>
    </location>
</feature>
<feature type="non-terminal residue" evidence="2">
    <location>
        <position position="1"/>
    </location>
</feature>
<protein>
    <submittedName>
        <fullName evidence="2">Uncharacterized protein</fullName>
    </submittedName>
</protein>
<evidence type="ECO:0000313" key="2">
    <source>
        <dbReference type="EMBL" id="KAF9947478.1"/>
    </source>
</evidence>
<comment type="caution">
    <text evidence="2">The sequence shown here is derived from an EMBL/GenBank/DDBJ whole genome shotgun (WGS) entry which is preliminary data.</text>
</comment>
<organism evidence="2 3">
    <name type="scientific">Modicella reniformis</name>
    <dbReference type="NCBI Taxonomy" id="1440133"/>
    <lineage>
        <taxon>Eukaryota</taxon>
        <taxon>Fungi</taxon>
        <taxon>Fungi incertae sedis</taxon>
        <taxon>Mucoromycota</taxon>
        <taxon>Mortierellomycotina</taxon>
        <taxon>Mortierellomycetes</taxon>
        <taxon>Mortierellales</taxon>
        <taxon>Mortierellaceae</taxon>
        <taxon>Modicella</taxon>
    </lineage>
</organism>
<proteinExistence type="predicted"/>
<dbReference type="Proteomes" id="UP000749646">
    <property type="component" value="Unassembled WGS sequence"/>
</dbReference>
<evidence type="ECO:0000313" key="3">
    <source>
        <dbReference type="Proteomes" id="UP000749646"/>
    </source>
</evidence>
<dbReference type="EMBL" id="JAAAHW010007564">
    <property type="protein sequence ID" value="KAF9947478.1"/>
    <property type="molecule type" value="Genomic_DNA"/>
</dbReference>
<keyword evidence="3" id="KW-1185">Reference proteome</keyword>
<reference evidence="2" key="1">
    <citation type="journal article" date="2020" name="Fungal Divers.">
        <title>Resolving the Mortierellaceae phylogeny through synthesis of multi-gene phylogenetics and phylogenomics.</title>
        <authorList>
            <person name="Vandepol N."/>
            <person name="Liber J."/>
            <person name="Desiro A."/>
            <person name="Na H."/>
            <person name="Kennedy M."/>
            <person name="Barry K."/>
            <person name="Grigoriev I.V."/>
            <person name="Miller A.N."/>
            <person name="O'Donnell K."/>
            <person name="Stajich J.E."/>
            <person name="Bonito G."/>
        </authorList>
    </citation>
    <scope>NUCLEOTIDE SEQUENCE</scope>
    <source>
        <strain evidence="2">MES-2147</strain>
    </source>
</reference>
<feature type="compositionally biased region" description="Acidic residues" evidence="1">
    <location>
        <begin position="37"/>
        <end position="56"/>
    </location>
</feature>